<dbReference type="InterPro" id="IPR041664">
    <property type="entry name" value="AAA_16"/>
</dbReference>
<dbReference type="GO" id="GO:0005524">
    <property type="term" value="F:ATP binding"/>
    <property type="evidence" value="ECO:0007669"/>
    <property type="project" value="UniProtKB-KW"/>
</dbReference>
<dbReference type="SUPFAM" id="SSF47384">
    <property type="entry name" value="Homodimeric domain of signal transducing histidine kinase"/>
    <property type="match status" value="1"/>
</dbReference>
<dbReference type="InterPro" id="IPR003661">
    <property type="entry name" value="HisK_dim/P_dom"/>
</dbReference>
<name>A6G6B7_9BACT</name>
<keyword evidence="6 12" id="KW-0418">Kinase</keyword>
<dbReference type="InterPro" id="IPR000719">
    <property type="entry name" value="Prot_kinase_dom"/>
</dbReference>
<gene>
    <name evidence="12" type="ORF">PPSIR1_14950</name>
</gene>
<keyword evidence="8" id="KW-0902">Two-component regulatory system</keyword>
<evidence type="ECO:0000256" key="4">
    <source>
        <dbReference type="ARBA" id="ARBA00022679"/>
    </source>
</evidence>
<dbReference type="InterPro" id="IPR011009">
    <property type="entry name" value="Kinase-like_dom_sf"/>
</dbReference>
<dbReference type="Pfam" id="PF08448">
    <property type="entry name" value="PAS_4"/>
    <property type="match status" value="1"/>
</dbReference>
<dbReference type="OrthoDB" id="5521237at2"/>
<dbReference type="InterPro" id="IPR036097">
    <property type="entry name" value="HisK_dim/P_sf"/>
</dbReference>
<sequence>MRELDEERDGRAVVVRRVETSETLAPWLCRQLQLRAAVAVEGVGETLSVAHEGGRVEIVRPRLPGRSFADARDERGAPAEAKAASVAAVDVAGAVASFIQLADILERLHAEGLVHGELCPRAVWVHEHGGVSLVDSGCSGLLDGEPRELEHPELLREHLAYRAPEQIGRRFRPREPRSDLYALGVMAYERFSGRLPFSGASAGELLRAHLQLEPRPLGELCPLLPRALTRLVMKLLAKLPEHRPRSAGEVAATLRKVAAQLEGGGSLDAAESEPTLALPPRGLLMPHALFGRDEYIGALESELTVALDRRETRLVTLRGPAGVGKTSLLAAFERRVIARWGFLGIGRFEARSYLRPYAGLADALSELVISVAMLREQRREEWRERLRTRLGPLVRELAELVPALGEFLELPEVTAAPAMPEGPEGPESGDTLYEEPAHAAHRLALAVTRLLACFGERGPLVLMLEQLENADRGTVELLAELIERGVGTSMLVVVSVGPGRAVAHLEGKVPERRRREIGLTGFERGQLQAMVSGALEREGEALGELLEFIERHGVSDPLSVGEALGLLAERGALRWEEGAWRWTSASLAGADLPVGLEAITRCFIARASTAEREVLELASCLGFRFCLDQLTAISEHPVAELVELVDGLERKGVLLAMPRGYRFANGRLHTVTFARVGAERGRSVRRALGEHLFARVLAGARADGAGEAMAGALRRAPAHQLFSLASVLAEGNLEGGVDLDAFDQDWRQRLGTVHAIAGRRAMALANWGCALEHTELARALLEPELAAAQAGQGRHALLFSLYLDHAELLGLRAQIERAAAEFEALTRWQLEPVEFASAVARFIDFLDTIERTKDAVKIGVDALHRLEVEVPMTGSRARMIWWVTRAWRATQRHGIDRLAELPRASRSPEVGAMIVLASLKRVVYGSDLELFVLLSAVHVFLGMRAGLHPTMPIALAQLGVAISAGAGDPAEAGELCDRAIELAVSAGVPAITAQARAIAVLLVWPACRPWRWCAQRIVPAKRALEESGDMRTAVFAAATGSMALFEAGLPLAELASVSASWASQAAEYGGGESVEITRTVTGLAEALIGGIDDAPAASHVLSGSFSIEAFTRDSTKLGVYSITALRSIGMWLLGRRDEAVSLCEAIADDYEEVMYGAWETPRTATIVAVCAGHRCATADASERRALRKRMRRCEAAVRRWSQGARENFEAMAVLIAAERELAAGRKEQALARYEEAGELAHEFELAYVELLARERLVSLADSLRRGATTQGALVLALHTATQWGAEAVATRLRRVYGARLMAFGPARPVTKSGPMSIATSSMTSVEANAIALAGFDLDLMLATSQIIAQALRFEDIVDSLLSVALSSTGAERAVMLAERNGQLCFVAESRVRTRSQVFDEPVPVDEARGRLPTSAAEEVFRSYEPLFIEDLHHDPRFASDPYVLESGVSMLMAVPMFQHSDIHGVLMVEARERDESFDESGLDILRVFAGQAASAADNARLYEALQRSEANWRTLVDGVPDMISLLDRAGRVEFINHLEPYGTDPQSLIGVDSRQLMQTTEGPTWSEVLAEVVATGERREIEISFGAGATKRHYNVRLAPIEGADGGVDKLISIATDITERKQAASQREELETQLRQQQRLESLGTLASGVAHEINNPVQGIMNYSELIAGNTQDEELVLEFASEITLESQRVATIVRDLLAFSRQEREQLQLEAGHVSALIESTLSLIRTVLRKDHIRLEVDIPEGLPKVRCRVQQIQQVLMNLVTNARDALNDRYESFSDFKQIEIRARSFERHAQSWLRISVQDRGKGIPDDVQARIFDPFFTTKGRDQGTGLGLAVSHGIALEHGGELSFETELGIGTVFHLDLPTVVD</sequence>
<keyword evidence="5" id="KW-0547">Nucleotide-binding</keyword>
<dbReference type="SUPFAM" id="SSF55785">
    <property type="entry name" value="PYP-like sensor domain (PAS domain)"/>
    <property type="match status" value="1"/>
</dbReference>
<dbReference type="InterPro" id="IPR005467">
    <property type="entry name" value="His_kinase_dom"/>
</dbReference>
<evidence type="ECO:0000259" key="10">
    <source>
        <dbReference type="PROSITE" id="PS50109"/>
    </source>
</evidence>
<feature type="domain" description="Protein kinase" evidence="9">
    <location>
        <begin position="1"/>
        <end position="255"/>
    </location>
</feature>
<dbReference type="InterPro" id="IPR036890">
    <property type="entry name" value="HATPase_C_sf"/>
</dbReference>
<dbReference type="PROSITE" id="PS50109">
    <property type="entry name" value="HIS_KIN"/>
    <property type="match status" value="1"/>
</dbReference>
<dbReference type="SMART" id="SM00387">
    <property type="entry name" value="HATPase_c"/>
    <property type="match status" value="1"/>
</dbReference>
<dbReference type="Gene3D" id="3.30.565.10">
    <property type="entry name" value="Histidine kinase-like ATPase, C-terminal domain"/>
    <property type="match status" value="1"/>
</dbReference>
<feature type="domain" description="PAC" evidence="11">
    <location>
        <begin position="1577"/>
        <end position="1630"/>
    </location>
</feature>
<dbReference type="PANTHER" id="PTHR43065">
    <property type="entry name" value="SENSOR HISTIDINE KINASE"/>
    <property type="match status" value="1"/>
</dbReference>
<dbReference type="Pfam" id="PF01590">
    <property type="entry name" value="GAF"/>
    <property type="match status" value="1"/>
</dbReference>
<dbReference type="Pfam" id="PF00069">
    <property type="entry name" value="Pkinase"/>
    <property type="match status" value="1"/>
</dbReference>
<keyword evidence="13" id="KW-1185">Reference proteome</keyword>
<feature type="domain" description="Histidine kinase" evidence="10">
    <location>
        <begin position="1650"/>
        <end position="1872"/>
    </location>
</feature>
<dbReference type="SMART" id="SM00388">
    <property type="entry name" value="HisKA"/>
    <property type="match status" value="1"/>
</dbReference>
<dbReference type="InterPro" id="IPR000700">
    <property type="entry name" value="PAS-assoc_C"/>
</dbReference>
<dbReference type="InterPro" id="IPR004358">
    <property type="entry name" value="Sig_transdc_His_kin-like_C"/>
</dbReference>
<dbReference type="eggNOG" id="COG4191">
    <property type="taxonomic scope" value="Bacteria"/>
</dbReference>
<dbReference type="eggNOG" id="COG3899">
    <property type="taxonomic scope" value="Bacteria"/>
</dbReference>
<proteinExistence type="predicted"/>
<dbReference type="InterPro" id="IPR000014">
    <property type="entry name" value="PAS"/>
</dbReference>
<evidence type="ECO:0000259" key="9">
    <source>
        <dbReference type="PROSITE" id="PS50011"/>
    </source>
</evidence>
<dbReference type="Gene3D" id="1.10.510.10">
    <property type="entry name" value="Transferase(Phosphotransferase) domain 1"/>
    <property type="match status" value="1"/>
</dbReference>
<dbReference type="SUPFAM" id="SSF56112">
    <property type="entry name" value="Protein kinase-like (PK-like)"/>
    <property type="match status" value="1"/>
</dbReference>
<evidence type="ECO:0000256" key="3">
    <source>
        <dbReference type="ARBA" id="ARBA00022553"/>
    </source>
</evidence>
<evidence type="ECO:0000256" key="7">
    <source>
        <dbReference type="ARBA" id="ARBA00022840"/>
    </source>
</evidence>
<evidence type="ECO:0000313" key="13">
    <source>
        <dbReference type="Proteomes" id="UP000005801"/>
    </source>
</evidence>
<dbReference type="InterPro" id="IPR003594">
    <property type="entry name" value="HATPase_dom"/>
</dbReference>
<dbReference type="SUPFAM" id="SSF55781">
    <property type="entry name" value="GAF domain-like"/>
    <property type="match status" value="1"/>
</dbReference>
<evidence type="ECO:0000256" key="8">
    <source>
        <dbReference type="ARBA" id="ARBA00023012"/>
    </source>
</evidence>
<dbReference type="NCBIfam" id="TIGR00229">
    <property type="entry name" value="sensory_box"/>
    <property type="match status" value="1"/>
</dbReference>
<dbReference type="PROSITE" id="PS50113">
    <property type="entry name" value="PAC"/>
    <property type="match status" value="1"/>
</dbReference>
<evidence type="ECO:0000259" key="11">
    <source>
        <dbReference type="PROSITE" id="PS50113"/>
    </source>
</evidence>
<comment type="catalytic activity">
    <reaction evidence="1">
        <text>ATP + protein L-histidine = ADP + protein N-phospho-L-histidine.</text>
        <dbReference type="EC" id="2.7.13.3"/>
    </reaction>
</comment>
<dbReference type="InterPro" id="IPR029016">
    <property type="entry name" value="GAF-like_dom_sf"/>
</dbReference>
<keyword evidence="7" id="KW-0067">ATP-binding</keyword>
<evidence type="ECO:0000256" key="5">
    <source>
        <dbReference type="ARBA" id="ARBA00022741"/>
    </source>
</evidence>
<dbReference type="CDD" id="cd00130">
    <property type="entry name" value="PAS"/>
    <property type="match status" value="1"/>
</dbReference>
<keyword evidence="3" id="KW-0597">Phosphoprotein</keyword>
<protein>
    <recommendedName>
        <fullName evidence="2">histidine kinase</fullName>
        <ecNumber evidence="2">2.7.13.3</ecNumber>
    </recommendedName>
</protein>
<dbReference type="Gene3D" id="3.30.450.20">
    <property type="entry name" value="PAS domain"/>
    <property type="match status" value="1"/>
</dbReference>
<dbReference type="Pfam" id="PF13191">
    <property type="entry name" value="AAA_16"/>
    <property type="match status" value="1"/>
</dbReference>
<dbReference type="SMART" id="SM00220">
    <property type="entry name" value="S_TKc"/>
    <property type="match status" value="1"/>
</dbReference>
<dbReference type="Pfam" id="PF00512">
    <property type="entry name" value="HisKA"/>
    <property type="match status" value="1"/>
</dbReference>
<comment type="caution">
    <text evidence="12">The sequence shown here is derived from an EMBL/GenBank/DDBJ whole genome shotgun (WGS) entry which is preliminary data.</text>
</comment>
<evidence type="ECO:0000256" key="6">
    <source>
        <dbReference type="ARBA" id="ARBA00022777"/>
    </source>
</evidence>
<evidence type="ECO:0000256" key="2">
    <source>
        <dbReference type="ARBA" id="ARBA00012438"/>
    </source>
</evidence>
<dbReference type="SUPFAM" id="SSF52540">
    <property type="entry name" value="P-loop containing nucleoside triphosphate hydrolases"/>
    <property type="match status" value="1"/>
</dbReference>
<evidence type="ECO:0000256" key="1">
    <source>
        <dbReference type="ARBA" id="ARBA00000085"/>
    </source>
</evidence>
<dbReference type="Proteomes" id="UP000005801">
    <property type="component" value="Unassembled WGS sequence"/>
</dbReference>
<dbReference type="PANTHER" id="PTHR43065:SF46">
    <property type="entry name" value="C4-DICARBOXYLATE TRANSPORT SENSOR PROTEIN DCTB"/>
    <property type="match status" value="1"/>
</dbReference>
<dbReference type="InterPro" id="IPR013656">
    <property type="entry name" value="PAS_4"/>
</dbReference>
<dbReference type="RefSeq" id="WP_006972266.1">
    <property type="nucleotide sequence ID" value="NZ_ABCS01000029.1"/>
</dbReference>
<accession>A6G6B7</accession>
<dbReference type="SMART" id="SM00065">
    <property type="entry name" value="GAF"/>
    <property type="match status" value="1"/>
</dbReference>
<organism evidence="12 13">
    <name type="scientific">Plesiocystis pacifica SIR-1</name>
    <dbReference type="NCBI Taxonomy" id="391625"/>
    <lineage>
        <taxon>Bacteria</taxon>
        <taxon>Pseudomonadati</taxon>
        <taxon>Myxococcota</taxon>
        <taxon>Polyangia</taxon>
        <taxon>Nannocystales</taxon>
        <taxon>Nannocystaceae</taxon>
        <taxon>Plesiocystis</taxon>
    </lineage>
</organism>
<dbReference type="SUPFAM" id="SSF55874">
    <property type="entry name" value="ATPase domain of HSP90 chaperone/DNA topoisomerase II/histidine kinase"/>
    <property type="match status" value="1"/>
</dbReference>
<dbReference type="InterPro" id="IPR003018">
    <property type="entry name" value="GAF"/>
</dbReference>
<keyword evidence="4" id="KW-0808">Transferase</keyword>
<dbReference type="PROSITE" id="PS50011">
    <property type="entry name" value="PROTEIN_KINASE_DOM"/>
    <property type="match status" value="1"/>
</dbReference>
<dbReference type="EC" id="2.7.13.3" evidence="2"/>
<dbReference type="STRING" id="391625.PPSIR1_14950"/>
<dbReference type="InterPro" id="IPR027417">
    <property type="entry name" value="P-loop_NTPase"/>
</dbReference>
<dbReference type="PRINTS" id="PR00344">
    <property type="entry name" value="BCTRLSENSOR"/>
</dbReference>
<dbReference type="EMBL" id="ABCS01000029">
    <property type="protein sequence ID" value="EDM78546.1"/>
    <property type="molecule type" value="Genomic_DNA"/>
</dbReference>
<dbReference type="GO" id="GO:0000155">
    <property type="term" value="F:phosphorelay sensor kinase activity"/>
    <property type="evidence" value="ECO:0007669"/>
    <property type="project" value="InterPro"/>
</dbReference>
<dbReference type="InterPro" id="IPR035965">
    <property type="entry name" value="PAS-like_dom_sf"/>
</dbReference>
<evidence type="ECO:0000313" key="12">
    <source>
        <dbReference type="EMBL" id="EDM78546.1"/>
    </source>
</evidence>
<dbReference type="Gene3D" id="1.10.287.130">
    <property type="match status" value="1"/>
</dbReference>
<dbReference type="CDD" id="cd00082">
    <property type="entry name" value="HisKA"/>
    <property type="match status" value="1"/>
</dbReference>
<dbReference type="Pfam" id="PF02518">
    <property type="entry name" value="HATPase_c"/>
    <property type="match status" value="1"/>
</dbReference>
<reference evidence="12 13" key="1">
    <citation type="submission" date="2007-06" db="EMBL/GenBank/DDBJ databases">
        <authorList>
            <person name="Shimkets L."/>
            <person name="Ferriera S."/>
            <person name="Johnson J."/>
            <person name="Kravitz S."/>
            <person name="Beeson K."/>
            <person name="Sutton G."/>
            <person name="Rogers Y.-H."/>
            <person name="Friedman R."/>
            <person name="Frazier M."/>
            <person name="Venter J.C."/>
        </authorList>
    </citation>
    <scope>NUCLEOTIDE SEQUENCE [LARGE SCALE GENOMIC DNA]</scope>
    <source>
        <strain evidence="12 13">SIR-1</strain>
    </source>
</reference>
<dbReference type="Gene3D" id="3.30.450.40">
    <property type="match status" value="1"/>
</dbReference>